<evidence type="ECO:0000313" key="3">
    <source>
        <dbReference type="Proteomes" id="UP000826656"/>
    </source>
</evidence>
<dbReference type="PANTHER" id="PTHR48154:SF1">
    <property type="entry name" value="PROTEIN, PUTATIVE-RELATED"/>
    <property type="match status" value="1"/>
</dbReference>
<organism evidence="2 3">
    <name type="scientific">Solanum tuberosum</name>
    <name type="common">Potato</name>
    <dbReference type="NCBI Taxonomy" id="4113"/>
    <lineage>
        <taxon>Eukaryota</taxon>
        <taxon>Viridiplantae</taxon>
        <taxon>Streptophyta</taxon>
        <taxon>Embryophyta</taxon>
        <taxon>Tracheophyta</taxon>
        <taxon>Spermatophyta</taxon>
        <taxon>Magnoliopsida</taxon>
        <taxon>eudicotyledons</taxon>
        <taxon>Gunneridae</taxon>
        <taxon>Pentapetalae</taxon>
        <taxon>asterids</taxon>
        <taxon>lamiids</taxon>
        <taxon>Solanales</taxon>
        <taxon>Solanaceae</taxon>
        <taxon>Solanoideae</taxon>
        <taxon>Solaneae</taxon>
        <taxon>Solanum</taxon>
    </lineage>
</organism>
<feature type="domain" description="DUF7745" evidence="1">
    <location>
        <begin position="44"/>
        <end position="111"/>
    </location>
</feature>
<dbReference type="Pfam" id="PF24924">
    <property type="entry name" value="DUF7745"/>
    <property type="match status" value="1"/>
</dbReference>
<dbReference type="PANTHER" id="PTHR48154">
    <property type="entry name" value="PROTEIN, PUTATIVE-RELATED"/>
    <property type="match status" value="1"/>
</dbReference>
<evidence type="ECO:0000259" key="1">
    <source>
        <dbReference type="Pfam" id="PF24924"/>
    </source>
</evidence>
<sequence>MDQINSSNPLPSFQMNLNQELSDIQMAVSAPNILQNWWKNIHMIHGAEIRGPLGALLSLLGTQCDKVFVTQLMEFWEPSIVTFKFLDFDITLTLEDFGSLTELPIRGRLPMIPSAICTGDFLSLLDLHIFRSLRYVDGRKVELDYLFQRFGGLKGYDEYHPEFECARGAWDI</sequence>
<accession>A0ABQ7VA59</accession>
<protein>
    <recommendedName>
        <fullName evidence="1">DUF7745 domain-containing protein</fullName>
    </recommendedName>
</protein>
<dbReference type="Proteomes" id="UP000826656">
    <property type="component" value="Unassembled WGS sequence"/>
</dbReference>
<keyword evidence="3" id="KW-1185">Reference proteome</keyword>
<dbReference type="EMBL" id="JAIVGD010000013">
    <property type="protein sequence ID" value="KAH0760965.1"/>
    <property type="molecule type" value="Genomic_DNA"/>
</dbReference>
<dbReference type="InterPro" id="IPR056647">
    <property type="entry name" value="DUF7745"/>
</dbReference>
<reference evidence="2 3" key="1">
    <citation type="journal article" date="2021" name="bioRxiv">
        <title>Chromosome-scale and haplotype-resolved genome assembly of a tetraploid potato cultivar.</title>
        <authorList>
            <person name="Sun H."/>
            <person name="Jiao W.-B."/>
            <person name="Krause K."/>
            <person name="Campoy J.A."/>
            <person name="Goel M."/>
            <person name="Folz-Donahue K."/>
            <person name="Kukat C."/>
            <person name="Huettel B."/>
            <person name="Schneeberger K."/>
        </authorList>
    </citation>
    <scope>NUCLEOTIDE SEQUENCE [LARGE SCALE GENOMIC DNA]</scope>
    <source>
        <strain evidence="2">SolTubOtavaFocal</strain>
        <tissue evidence="2">Leaves</tissue>
    </source>
</reference>
<gene>
    <name evidence="2" type="ORF">KY290_017038</name>
</gene>
<proteinExistence type="predicted"/>
<evidence type="ECO:0000313" key="2">
    <source>
        <dbReference type="EMBL" id="KAH0760965.1"/>
    </source>
</evidence>
<comment type="caution">
    <text evidence="2">The sequence shown here is derived from an EMBL/GenBank/DDBJ whole genome shotgun (WGS) entry which is preliminary data.</text>
</comment>
<name>A0ABQ7VA59_SOLTU</name>